<sequence length="64" mass="7673">MDEITKYFITQGPFAVLFVWLLIHTQKRNKEREDQLYGTLNQFAKRYDIVIDKLDDIQSRLPAK</sequence>
<organism evidence="2 4">
    <name type="scientific">Ammoniphilus oxalaticus</name>
    <dbReference type="NCBI Taxonomy" id="66863"/>
    <lineage>
        <taxon>Bacteria</taxon>
        <taxon>Bacillati</taxon>
        <taxon>Bacillota</taxon>
        <taxon>Bacilli</taxon>
        <taxon>Bacillales</taxon>
        <taxon>Paenibacillaceae</taxon>
        <taxon>Aneurinibacillus group</taxon>
        <taxon>Ammoniphilus</taxon>
    </lineage>
</organism>
<keyword evidence="4" id="KW-1185">Reference proteome</keyword>
<keyword evidence="1" id="KW-0812">Transmembrane</keyword>
<proteinExistence type="predicted"/>
<dbReference type="Proteomes" id="UP000284219">
    <property type="component" value="Unassembled WGS sequence"/>
</dbReference>
<dbReference type="RefSeq" id="WP_120191015.1">
    <property type="nucleotide sequence ID" value="NZ_MCHY01000012.1"/>
</dbReference>
<dbReference type="EMBL" id="MCHY01000013">
    <property type="protein sequence ID" value="RKD21132.1"/>
    <property type="molecule type" value="Genomic_DNA"/>
</dbReference>
<keyword evidence="1" id="KW-1133">Transmembrane helix</keyword>
<accession>A0A419SDE0</accession>
<comment type="caution">
    <text evidence="2">The sequence shown here is derived from an EMBL/GenBank/DDBJ whole genome shotgun (WGS) entry which is preliminary data.</text>
</comment>
<evidence type="ECO:0008006" key="5">
    <source>
        <dbReference type="Google" id="ProtNLM"/>
    </source>
</evidence>
<keyword evidence="1" id="KW-0472">Membrane</keyword>
<dbReference type="InterPro" id="IPR024405">
    <property type="entry name" value="Phage_BhlA/UviB"/>
</dbReference>
<evidence type="ECO:0000313" key="2">
    <source>
        <dbReference type="EMBL" id="RKD21132.1"/>
    </source>
</evidence>
<dbReference type="Pfam" id="PF10960">
    <property type="entry name" value="Holin_BhlA"/>
    <property type="match status" value="1"/>
</dbReference>
<evidence type="ECO:0000313" key="3">
    <source>
        <dbReference type="EMBL" id="RKD21483.1"/>
    </source>
</evidence>
<protein>
    <recommendedName>
        <fullName evidence="5">Bacteriocin</fullName>
    </recommendedName>
</protein>
<dbReference type="EMBL" id="MCHY01000012">
    <property type="protein sequence ID" value="RKD21483.1"/>
    <property type="molecule type" value="Genomic_DNA"/>
</dbReference>
<dbReference type="AlphaFoldDB" id="A0A419SDE0"/>
<name>A0A419SDE0_9BACL</name>
<evidence type="ECO:0000313" key="4">
    <source>
        <dbReference type="Proteomes" id="UP000284219"/>
    </source>
</evidence>
<gene>
    <name evidence="3" type="ORF">BEP19_14780</name>
    <name evidence="2" type="ORF">BEP19_15790</name>
</gene>
<dbReference type="OrthoDB" id="2361545at2"/>
<evidence type="ECO:0000256" key="1">
    <source>
        <dbReference type="SAM" id="Phobius"/>
    </source>
</evidence>
<feature type="transmembrane region" description="Helical" evidence="1">
    <location>
        <begin position="6"/>
        <end position="23"/>
    </location>
</feature>
<reference evidence="2 4" key="1">
    <citation type="submission" date="2016-08" db="EMBL/GenBank/DDBJ databases">
        <title>Novel Firmicute Genomes.</title>
        <authorList>
            <person name="Poppleton D.I."/>
            <person name="Gribaldo S."/>
        </authorList>
    </citation>
    <scope>NUCLEOTIDE SEQUENCE [LARGE SCALE GENOMIC DNA]</scope>
    <source>
        <strain evidence="2 4">RAOx-1</strain>
    </source>
</reference>